<organism evidence="1">
    <name type="scientific">marine metagenome</name>
    <dbReference type="NCBI Taxonomy" id="408172"/>
    <lineage>
        <taxon>unclassified sequences</taxon>
        <taxon>metagenomes</taxon>
        <taxon>ecological metagenomes</taxon>
    </lineage>
</organism>
<protein>
    <submittedName>
        <fullName evidence="1">Uncharacterized protein</fullName>
    </submittedName>
</protein>
<dbReference type="EMBL" id="UINC01049034">
    <property type="protein sequence ID" value="SVB60298.1"/>
    <property type="molecule type" value="Genomic_DNA"/>
</dbReference>
<proteinExistence type="predicted"/>
<evidence type="ECO:0000313" key="1">
    <source>
        <dbReference type="EMBL" id="SVB60298.1"/>
    </source>
</evidence>
<feature type="non-terminal residue" evidence="1">
    <location>
        <position position="121"/>
    </location>
</feature>
<reference evidence="1" key="1">
    <citation type="submission" date="2018-05" db="EMBL/GenBank/DDBJ databases">
        <authorList>
            <person name="Lanie J.A."/>
            <person name="Ng W.-L."/>
            <person name="Kazmierczak K.M."/>
            <person name="Andrzejewski T.M."/>
            <person name="Davidsen T.M."/>
            <person name="Wayne K.J."/>
            <person name="Tettelin H."/>
            <person name="Glass J.I."/>
            <person name="Rusch D."/>
            <person name="Podicherti R."/>
            <person name="Tsui H.-C.T."/>
            <person name="Winkler M.E."/>
        </authorList>
    </citation>
    <scope>NUCLEOTIDE SEQUENCE</scope>
</reference>
<name>A0A382FB24_9ZZZZ</name>
<dbReference type="AlphaFoldDB" id="A0A382FB24"/>
<gene>
    <name evidence="1" type="ORF">METZ01_LOCUS213152</name>
</gene>
<sequence length="121" mass="14154">MKKRFPFYKTITAPSPFYFVKALFFVLFISNTNIAAQVYSLKGQMWGSLLRGNDPPIGRSNYEESWGYIPTLSFERNLINNSVIDFEWAYKIGKVYSGDYSIGTLDAPYRIWFRYSSDRIE</sequence>
<accession>A0A382FB24</accession>